<evidence type="ECO:0000256" key="10">
    <source>
        <dbReference type="ARBA" id="ARBA00023136"/>
    </source>
</evidence>
<evidence type="ECO:0000313" key="15">
    <source>
        <dbReference type="EMBL" id="OQU83088.1"/>
    </source>
</evidence>
<dbReference type="PANTHER" id="PTHR27007">
    <property type="match status" value="1"/>
</dbReference>
<dbReference type="InParanoid" id="A0A1Z5RH77"/>
<keyword evidence="4" id="KW-1003">Cell membrane</keyword>
<dbReference type="AlphaFoldDB" id="A0A1Z5RH77"/>
<protein>
    <recommendedName>
        <fullName evidence="14">Protein kinase domain-containing protein</fullName>
    </recommendedName>
</protein>
<comment type="similarity">
    <text evidence="2">In the N-terminal section; belongs to the leguminous lectin family.</text>
</comment>
<dbReference type="Gene3D" id="1.10.510.10">
    <property type="entry name" value="Transferase(Phosphotransferase) domain 1"/>
    <property type="match status" value="1"/>
</dbReference>
<dbReference type="Gene3D" id="3.30.200.20">
    <property type="entry name" value="Phosphorylase Kinase, domain 1"/>
    <property type="match status" value="1"/>
</dbReference>
<dbReference type="eggNOG" id="ENOG502QTX3">
    <property type="taxonomic scope" value="Eukaryota"/>
</dbReference>
<keyword evidence="8" id="KW-0067">ATP-binding</keyword>
<gene>
    <name evidence="15" type="ORF">SORBI_3005G075301</name>
</gene>
<evidence type="ECO:0000256" key="9">
    <source>
        <dbReference type="ARBA" id="ARBA00022989"/>
    </source>
</evidence>
<name>A0A1Z5RH77_SORBI</name>
<accession>A0A1Z5RH77</accession>
<dbReference type="InterPro" id="IPR008271">
    <property type="entry name" value="Ser/Thr_kinase_AS"/>
</dbReference>
<evidence type="ECO:0000256" key="4">
    <source>
        <dbReference type="ARBA" id="ARBA00022475"/>
    </source>
</evidence>
<dbReference type="PROSITE" id="PS00108">
    <property type="entry name" value="PROTEIN_KINASE_ST"/>
    <property type="match status" value="1"/>
</dbReference>
<proteinExistence type="inferred from homology"/>
<organism evidence="15 16">
    <name type="scientific">Sorghum bicolor</name>
    <name type="common">Sorghum</name>
    <name type="synonym">Sorghum vulgare</name>
    <dbReference type="NCBI Taxonomy" id="4558"/>
    <lineage>
        <taxon>Eukaryota</taxon>
        <taxon>Viridiplantae</taxon>
        <taxon>Streptophyta</taxon>
        <taxon>Embryophyta</taxon>
        <taxon>Tracheophyta</taxon>
        <taxon>Spermatophyta</taxon>
        <taxon>Magnoliopsida</taxon>
        <taxon>Liliopsida</taxon>
        <taxon>Poales</taxon>
        <taxon>Poaceae</taxon>
        <taxon>PACMAD clade</taxon>
        <taxon>Panicoideae</taxon>
        <taxon>Andropogonodae</taxon>
        <taxon>Andropogoneae</taxon>
        <taxon>Sorghinae</taxon>
        <taxon>Sorghum</taxon>
    </lineage>
</organism>
<dbReference type="InterPro" id="IPR050528">
    <property type="entry name" value="L-type_Lectin-RKs"/>
</dbReference>
<evidence type="ECO:0000256" key="6">
    <source>
        <dbReference type="ARBA" id="ARBA00022729"/>
    </source>
</evidence>
<keyword evidence="9 13" id="KW-1133">Transmembrane helix</keyword>
<feature type="transmembrane region" description="Helical" evidence="13">
    <location>
        <begin position="58"/>
        <end position="84"/>
    </location>
</feature>
<reference evidence="15 16" key="1">
    <citation type="journal article" date="2009" name="Nature">
        <title>The Sorghum bicolor genome and the diversification of grasses.</title>
        <authorList>
            <person name="Paterson A.H."/>
            <person name="Bowers J.E."/>
            <person name="Bruggmann R."/>
            <person name="Dubchak I."/>
            <person name="Grimwood J."/>
            <person name="Gundlach H."/>
            <person name="Haberer G."/>
            <person name="Hellsten U."/>
            <person name="Mitros T."/>
            <person name="Poliakov A."/>
            <person name="Schmutz J."/>
            <person name="Spannagl M."/>
            <person name="Tang H."/>
            <person name="Wang X."/>
            <person name="Wicker T."/>
            <person name="Bharti A.K."/>
            <person name="Chapman J."/>
            <person name="Feltus F.A."/>
            <person name="Gowik U."/>
            <person name="Grigoriev I.V."/>
            <person name="Lyons E."/>
            <person name="Maher C.A."/>
            <person name="Martis M."/>
            <person name="Narechania A."/>
            <person name="Otillar R.P."/>
            <person name="Penning B.W."/>
            <person name="Salamov A.A."/>
            <person name="Wang Y."/>
            <person name="Zhang L."/>
            <person name="Carpita N.C."/>
            <person name="Freeling M."/>
            <person name="Gingle A.R."/>
            <person name="Hash C.T."/>
            <person name="Keller B."/>
            <person name="Klein P."/>
            <person name="Kresovich S."/>
            <person name="McCann M.C."/>
            <person name="Ming R."/>
            <person name="Peterson D.G."/>
            <person name="Mehboob-ur-Rahman"/>
            <person name="Ware D."/>
            <person name="Westhoff P."/>
            <person name="Mayer K.F."/>
            <person name="Messing J."/>
            <person name="Rokhsar D.S."/>
        </authorList>
    </citation>
    <scope>NUCLEOTIDE SEQUENCE [LARGE SCALE GENOMIC DNA]</scope>
    <source>
        <strain evidence="16">cv. BTx623</strain>
    </source>
</reference>
<dbReference type="GO" id="GO:0005524">
    <property type="term" value="F:ATP binding"/>
    <property type="evidence" value="ECO:0007669"/>
    <property type="project" value="UniProtKB-KW"/>
</dbReference>
<dbReference type="InterPro" id="IPR000719">
    <property type="entry name" value="Prot_kinase_dom"/>
</dbReference>
<dbReference type="FunFam" id="1.10.510.10:FF:000240">
    <property type="entry name" value="Lectin-domain containing receptor kinase A4.3"/>
    <property type="match status" value="1"/>
</dbReference>
<dbReference type="GO" id="GO:0005886">
    <property type="term" value="C:plasma membrane"/>
    <property type="evidence" value="ECO:0000318"/>
    <property type="project" value="GO_Central"/>
</dbReference>
<dbReference type="Proteomes" id="UP000000768">
    <property type="component" value="Chromosome 5"/>
</dbReference>
<dbReference type="SUPFAM" id="SSF56112">
    <property type="entry name" value="Protein kinase-like (PK-like)"/>
    <property type="match status" value="1"/>
</dbReference>
<reference evidence="16" key="2">
    <citation type="journal article" date="2018" name="Plant J.">
        <title>The Sorghum bicolor reference genome: improved assembly, gene annotations, a transcriptome atlas, and signatures of genome organization.</title>
        <authorList>
            <person name="McCormick R.F."/>
            <person name="Truong S.K."/>
            <person name="Sreedasyam A."/>
            <person name="Jenkins J."/>
            <person name="Shu S."/>
            <person name="Sims D."/>
            <person name="Kennedy M."/>
            <person name="Amirebrahimi M."/>
            <person name="Weers B.D."/>
            <person name="McKinley B."/>
            <person name="Mattison A."/>
            <person name="Morishige D.T."/>
            <person name="Grimwood J."/>
            <person name="Schmutz J."/>
            <person name="Mullet J.E."/>
        </authorList>
    </citation>
    <scope>NUCLEOTIDE SEQUENCE [LARGE SCALE GENOMIC DNA]</scope>
    <source>
        <strain evidence="16">cv. BTx623</strain>
    </source>
</reference>
<evidence type="ECO:0000256" key="12">
    <source>
        <dbReference type="ARBA" id="ARBA00023180"/>
    </source>
</evidence>
<dbReference type="EMBL" id="CM000764">
    <property type="protein sequence ID" value="OQU83088.1"/>
    <property type="molecule type" value="Genomic_DNA"/>
</dbReference>
<dbReference type="GO" id="GO:0004672">
    <property type="term" value="F:protein kinase activity"/>
    <property type="evidence" value="ECO:0007669"/>
    <property type="project" value="InterPro"/>
</dbReference>
<evidence type="ECO:0000256" key="13">
    <source>
        <dbReference type="SAM" id="Phobius"/>
    </source>
</evidence>
<dbReference type="PROSITE" id="PS50011">
    <property type="entry name" value="PROTEIN_KINASE_DOM"/>
    <property type="match status" value="1"/>
</dbReference>
<dbReference type="STRING" id="4558.A0A1Z5RH77"/>
<evidence type="ECO:0000256" key="5">
    <source>
        <dbReference type="ARBA" id="ARBA00022692"/>
    </source>
</evidence>
<dbReference type="FunCoup" id="A0A1Z5RH77">
    <property type="interactions" value="121"/>
</dbReference>
<keyword evidence="6" id="KW-0732">Signal</keyword>
<evidence type="ECO:0000256" key="2">
    <source>
        <dbReference type="ARBA" id="ARBA00008536"/>
    </source>
</evidence>
<keyword evidence="11" id="KW-0675">Receptor</keyword>
<dbReference type="InterPro" id="IPR011009">
    <property type="entry name" value="Kinase-like_dom_sf"/>
</dbReference>
<sequence length="391" mass="43640">MTPGSADGSDSGHNNNVLAHWMSDHNREWPSKYYVTEKQSRAGKPHLSAAQKATKTGVASWIIVIAAPIFVVVVVCCIAALLWYKCGNTAQQNVLVAKLELWRSTLPRLFEYNELAAATNSFSDENKLGQGGFGPVYRGFLTDPDRHVAVKMLSADSSWQGQKEFEAEVKVLTQLRHRNIVELVGWCDSNEGLLLVYELMAQGSLLTSIFTILLEFYHGNRVLSYLSRYKIIFDLGSALLYLHRCCDKCIVHGDIKPENVMLDASYNAKLGAFGRARLIEHGAEPRATEIVAGTRGYIDPEFVNNHLRCPEADIYSFGVALLEIASGKRPASRSRQPDEASALLVCRLRDLYDQRMVLDAADAKMNGEFDQQQMERVLVTGLWCAHQDPSR</sequence>
<evidence type="ECO:0000256" key="11">
    <source>
        <dbReference type="ARBA" id="ARBA00023170"/>
    </source>
</evidence>
<keyword evidence="7" id="KW-0547">Nucleotide-binding</keyword>
<evidence type="ECO:0000313" key="16">
    <source>
        <dbReference type="Proteomes" id="UP000000768"/>
    </source>
</evidence>
<evidence type="ECO:0000256" key="7">
    <source>
        <dbReference type="ARBA" id="ARBA00022741"/>
    </source>
</evidence>
<dbReference type="ExpressionAtlas" id="A0A1Z5RH77">
    <property type="expression patterns" value="differential"/>
</dbReference>
<keyword evidence="5 13" id="KW-0812">Transmembrane</keyword>
<dbReference type="OMA" id="MPANICM"/>
<evidence type="ECO:0000256" key="3">
    <source>
        <dbReference type="ARBA" id="ARBA00010217"/>
    </source>
</evidence>
<dbReference type="FunFam" id="3.30.200.20:FF:000168">
    <property type="entry name" value="L-type lectin-domain containing receptor kinase IX.1"/>
    <property type="match status" value="1"/>
</dbReference>
<evidence type="ECO:0000256" key="8">
    <source>
        <dbReference type="ARBA" id="ARBA00022840"/>
    </source>
</evidence>
<dbReference type="Pfam" id="PF00069">
    <property type="entry name" value="Pkinase"/>
    <property type="match status" value="1"/>
</dbReference>
<dbReference type="Gramene" id="OQU83088">
    <property type="protein sequence ID" value="OQU83088"/>
    <property type="gene ID" value="SORBI_3005G075301"/>
</dbReference>
<evidence type="ECO:0000259" key="14">
    <source>
        <dbReference type="PROSITE" id="PS50011"/>
    </source>
</evidence>
<comment type="similarity">
    <text evidence="3">In the C-terminal section; belongs to the protein kinase superfamily. Ser/Thr protein kinase family.</text>
</comment>
<comment type="subcellular location">
    <subcellularLocation>
        <location evidence="1">Cell membrane</location>
        <topology evidence="1">Single-pass type I membrane protein</topology>
    </subcellularLocation>
</comment>
<feature type="domain" description="Protein kinase" evidence="14">
    <location>
        <begin position="122"/>
        <end position="391"/>
    </location>
</feature>
<keyword evidence="10 13" id="KW-0472">Membrane</keyword>
<keyword evidence="16" id="KW-1185">Reference proteome</keyword>
<dbReference type="GO" id="GO:0002229">
    <property type="term" value="P:defense response to oomycetes"/>
    <property type="evidence" value="ECO:0007669"/>
    <property type="project" value="UniProtKB-ARBA"/>
</dbReference>
<dbReference type="SMART" id="SM00220">
    <property type="entry name" value="S_TKc"/>
    <property type="match status" value="1"/>
</dbReference>
<keyword evidence="12" id="KW-0325">Glycoprotein</keyword>
<evidence type="ECO:0000256" key="1">
    <source>
        <dbReference type="ARBA" id="ARBA00004251"/>
    </source>
</evidence>